<dbReference type="InterPro" id="IPR044730">
    <property type="entry name" value="RNase_H-like_dom_plant"/>
</dbReference>
<dbReference type="Pfam" id="PF23551">
    <property type="entry name" value="Zn_ribbon_20"/>
    <property type="match status" value="1"/>
</dbReference>
<dbReference type="InterPro" id="IPR024593">
    <property type="entry name" value="DUF3444"/>
</dbReference>
<dbReference type="CDD" id="cd06222">
    <property type="entry name" value="RNase_H_like"/>
    <property type="match status" value="1"/>
</dbReference>
<comment type="caution">
    <text evidence="2">The sequence shown here is derived from an EMBL/GenBank/DDBJ whole genome shotgun (WGS) entry which is preliminary data.</text>
</comment>
<keyword evidence="3" id="KW-1185">Reference proteome</keyword>
<dbReference type="GO" id="GO:0003676">
    <property type="term" value="F:nucleic acid binding"/>
    <property type="evidence" value="ECO:0007669"/>
    <property type="project" value="InterPro"/>
</dbReference>
<protein>
    <recommendedName>
        <fullName evidence="1">Reverse transcriptase domain-containing protein</fullName>
    </recommendedName>
</protein>
<dbReference type="PANTHER" id="PTHR45089:SF50">
    <property type="entry name" value="DNAJ HEAT SHOCK AMINO-TERMINAL DOMAIN PROTEIN-RELATED"/>
    <property type="match status" value="1"/>
</dbReference>
<evidence type="ECO:0000259" key="1">
    <source>
        <dbReference type="PROSITE" id="PS50878"/>
    </source>
</evidence>
<reference evidence="2 3" key="1">
    <citation type="submission" date="2020-12" db="EMBL/GenBank/DDBJ databases">
        <title>Concerted genomic and epigenomic changes stabilize Arabidopsis allopolyploids.</title>
        <authorList>
            <person name="Chen Z."/>
        </authorList>
    </citation>
    <scope>NUCLEOTIDE SEQUENCE [LARGE SCALE GENOMIC DNA]</scope>
    <source>
        <strain evidence="2">As9502</strain>
        <tissue evidence="2">Leaf</tissue>
    </source>
</reference>
<dbReference type="InterPro" id="IPR000477">
    <property type="entry name" value="RT_dom"/>
</dbReference>
<dbReference type="GO" id="GO:0004523">
    <property type="term" value="F:RNA-DNA hybrid ribonuclease activity"/>
    <property type="evidence" value="ECO:0007669"/>
    <property type="project" value="InterPro"/>
</dbReference>
<organism evidence="2 3">
    <name type="scientific">Arabidopsis suecica</name>
    <name type="common">Swedish thale-cress</name>
    <name type="synonym">Cardaminopsis suecica</name>
    <dbReference type="NCBI Taxonomy" id="45249"/>
    <lineage>
        <taxon>Eukaryota</taxon>
        <taxon>Viridiplantae</taxon>
        <taxon>Streptophyta</taxon>
        <taxon>Embryophyta</taxon>
        <taxon>Tracheophyta</taxon>
        <taxon>Spermatophyta</taxon>
        <taxon>Magnoliopsida</taxon>
        <taxon>eudicotyledons</taxon>
        <taxon>Gunneridae</taxon>
        <taxon>Pentapetalae</taxon>
        <taxon>rosids</taxon>
        <taxon>malvids</taxon>
        <taxon>Brassicales</taxon>
        <taxon>Brassicaceae</taxon>
        <taxon>Camelineae</taxon>
        <taxon>Arabidopsis</taxon>
    </lineage>
</organism>
<gene>
    <name evidence="2" type="ORF">ISN44_As05g029800</name>
</gene>
<dbReference type="InterPro" id="IPR056988">
    <property type="entry name" value="Zn_ribbon_pln"/>
</dbReference>
<dbReference type="EMBL" id="JAEFBJ010000005">
    <property type="protein sequence ID" value="KAG7610870.1"/>
    <property type="molecule type" value="Genomic_DNA"/>
</dbReference>
<dbReference type="AlphaFoldDB" id="A0A8T2DKB7"/>
<dbReference type="InterPro" id="IPR002156">
    <property type="entry name" value="RNaseH_domain"/>
</dbReference>
<evidence type="ECO:0000313" key="3">
    <source>
        <dbReference type="Proteomes" id="UP000694251"/>
    </source>
</evidence>
<feature type="domain" description="Reverse transcriptase" evidence="1">
    <location>
        <begin position="1"/>
        <end position="208"/>
    </location>
</feature>
<accession>A0A8T2DKB7</accession>
<dbReference type="Proteomes" id="UP000694251">
    <property type="component" value="Chromosome 5"/>
</dbReference>
<dbReference type="Pfam" id="PF11926">
    <property type="entry name" value="DUF3444"/>
    <property type="match status" value="1"/>
</dbReference>
<dbReference type="OrthoDB" id="66964at2759"/>
<dbReference type="Pfam" id="PF00078">
    <property type="entry name" value="RVT_1"/>
    <property type="match status" value="1"/>
</dbReference>
<dbReference type="Pfam" id="PF13456">
    <property type="entry name" value="RVT_3"/>
    <property type="match status" value="1"/>
</dbReference>
<evidence type="ECO:0000313" key="2">
    <source>
        <dbReference type="EMBL" id="KAG7610870.1"/>
    </source>
</evidence>
<name>A0A8T2DKB7_ARASU</name>
<dbReference type="PROSITE" id="PS50878">
    <property type="entry name" value="RT_POL"/>
    <property type="match status" value="1"/>
</dbReference>
<sequence>MLLKLDLKKAYDRIRWDFLEDTIRAAGMEERWVQWILQCITGLSMSILWNGEKTASFKPSRGLRQGDPLFPYLFVLYLERLCHMIDRSVAAKEWKPIDTFGEVLERVASRLAGWKGRSLSFAGRLTLTKSVLSSILIHTMSTLSLPQSTLEGLDKLARAFLWGSSLEKKKMHLVAWDRVCLPKREGGLGIQKSKFMNKALVSKIGWRLIHDRQSLWARILRKKYKVGEIHDRTWMEKKRPCSSTWRSIVAGLREVATRGSRWVIDKELRAHNLWVDGMGWRLDRILPYVSHNTQLELASIALDNVTGVRDRLSWGTLPMVMAPERVRTFLWLVTQQVIMTNVERVRGHIGESSVCQVCKGGDEPILHVRRDCPSIAGIWRMMQTSHLLMYWLMDFLTNFLKNLLNEGLPELLRVEPSKESESSINLGSFMLEISNPPNEEEACKTSLAEISKGIKEKFKGNKLSLFDVGYSWATLFSIVVWWSWKWRCGYVFGEIGKCRDRVQFVKDFASQLNTDGASRGNPGLATVGGVVRDGQGRWCGGFALNIGVCYGLYIAWERRFRRVELEVDSELVMEAYTQDALKAKQFAERRFAEKDFAGARSYALRAKSLFPDLEGLSQMLTTNSIRRWLYCSIPTRTNALELTEHFRSFRKLGVSCQLQKRLDTFWTVCTYCKVQYEYLRKYVNKRLSCKNCRGAFIAVETGPAPVSASLQYAPPSHTTSNGYGGHGYDAVSRMPTNSTYFLGQYPAHGYEYVTNESYDWSSYVGTSPGNLESNRMSSASNGYPYKLNNGVVLIKASRPEKKRNVGLGSSGNGFVENITKSNPESKATNLDAKMEHDFKHPGKSYGLMRRWSSTTGLDTRKILIHKAKTDIKQRLEIMRLASEAAATATEDATPLDEVSASSKVGDDVSRLGKNVSFGHPPVRKINGPITVPDSDFHDFDKNRLEECFEARQIWAIYDEDDGMPRLYCMVREVLSVQPFKIDIAYLSSKTDIEFGTMKWVQYGFTKSCGHFRIRNTDIVDHVNIFSHLLKGKKTGRGGCVRIFPQTGDIWTVYKNWSPNWNNSTPDEVRHQYKMVEILDEYSEQFGVCIAPLVKVDGYKTVYCRRDKEESKKWIPRREMLRFSHQVPSRFLKEETCGVPGNCWDLDPSAIPEELLHNGAGTD</sequence>
<dbReference type="InterPro" id="IPR026960">
    <property type="entry name" value="RVT-Znf"/>
</dbReference>
<proteinExistence type="predicted"/>
<dbReference type="PANTHER" id="PTHR45089">
    <property type="entry name" value="DNAJ HEAT SHOCK AMINO-TERMINAL DOMAIN PROTEIN-RELATED"/>
    <property type="match status" value="1"/>
</dbReference>
<dbReference type="Pfam" id="PF13966">
    <property type="entry name" value="zf-RVT"/>
    <property type="match status" value="1"/>
</dbReference>